<evidence type="ECO:0000259" key="6">
    <source>
        <dbReference type="Pfam" id="PF04542"/>
    </source>
</evidence>
<accession>A0ABV9Y2S5</accession>
<keyword evidence="4" id="KW-0238">DNA-binding</keyword>
<dbReference type="InterPro" id="IPR039425">
    <property type="entry name" value="RNA_pol_sigma-70-like"/>
</dbReference>
<dbReference type="InterPro" id="IPR036388">
    <property type="entry name" value="WH-like_DNA-bd_sf"/>
</dbReference>
<feature type="domain" description="RNA polymerase sigma factor 70 region 4 type 2" evidence="7">
    <location>
        <begin position="105"/>
        <end position="157"/>
    </location>
</feature>
<sequence length="172" mass="19304">MDQRDEQEFAEYFAARREAVRRTAFLLCGDWHRADDFAQTAFVALHRRWRKVRDKGALDAYVRRSLVRAVIDESRRPWRRERFVDQVPERPSGDGEVADSVATREALVAGLKRVPPRQRAVLVLRFLEGLDVAAAAGALGCSEGTVKSQTSRGLEALRAALGDTIDDLRPAS</sequence>
<dbReference type="SUPFAM" id="SSF88946">
    <property type="entry name" value="Sigma2 domain of RNA polymerase sigma factors"/>
    <property type="match status" value="1"/>
</dbReference>
<keyword evidence="9" id="KW-1185">Reference proteome</keyword>
<organism evidence="8 9">
    <name type="scientific">Saccharothrix xinjiangensis</name>
    <dbReference type="NCBI Taxonomy" id="204798"/>
    <lineage>
        <taxon>Bacteria</taxon>
        <taxon>Bacillati</taxon>
        <taxon>Actinomycetota</taxon>
        <taxon>Actinomycetes</taxon>
        <taxon>Pseudonocardiales</taxon>
        <taxon>Pseudonocardiaceae</taxon>
        <taxon>Saccharothrix</taxon>
    </lineage>
</organism>
<dbReference type="InterPro" id="IPR013324">
    <property type="entry name" value="RNA_pol_sigma_r3/r4-like"/>
</dbReference>
<evidence type="ECO:0000256" key="3">
    <source>
        <dbReference type="ARBA" id="ARBA00023082"/>
    </source>
</evidence>
<dbReference type="CDD" id="cd06171">
    <property type="entry name" value="Sigma70_r4"/>
    <property type="match status" value="1"/>
</dbReference>
<dbReference type="InterPro" id="IPR014325">
    <property type="entry name" value="RNA_pol_sigma-E_actinobac"/>
</dbReference>
<dbReference type="NCBIfam" id="TIGR02937">
    <property type="entry name" value="sigma70-ECF"/>
    <property type="match status" value="1"/>
</dbReference>
<evidence type="ECO:0000256" key="2">
    <source>
        <dbReference type="ARBA" id="ARBA00023015"/>
    </source>
</evidence>
<evidence type="ECO:0000256" key="4">
    <source>
        <dbReference type="ARBA" id="ARBA00023125"/>
    </source>
</evidence>
<name>A0ABV9Y2S5_9PSEU</name>
<dbReference type="Proteomes" id="UP001595833">
    <property type="component" value="Unassembled WGS sequence"/>
</dbReference>
<dbReference type="PANTHER" id="PTHR43133:SF50">
    <property type="entry name" value="ECF RNA POLYMERASE SIGMA FACTOR SIGM"/>
    <property type="match status" value="1"/>
</dbReference>
<dbReference type="SUPFAM" id="SSF88659">
    <property type="entry name" value="Sigma3 and sigma4 domains of RNA polymerase sigma factors"/>
    <property type="match status" value="1"/>
</dbReference>
<dbReference type="EMBL" id="JBHSJB010000023">
    <property type="protein sequence ID" value="MFC5056925.1"/>
    <property type="molecule type" value="Genomic_DNA"/>
</dbReference>
<protein>
    <submittedName>
        <fullName evidence="8">SigE family RNA polymerase sigma factor</fullName>
    </submittedName>
</protein>
<dbReference type="Pfam" id="PF08281">
    <property type="entry name" value="Sigma70_r4_2"/>
    <property type="match status" value="1"/>
</dbReference>
<gene>
    <name evidence="8" type="ORF">ACFPFM_24660</name>
</gene>
<dbReference type="RefSeq" id="WP_344034665.1">
    <property type="nucleotide sequence ID" value="NZ_BAAAKE010000001.1"/>
</dbReference>
<keyword evidence="2" id="KW-0805">Transcription regulation</keyword>
<reference evidence="9" key="1">
    <citation type="journal article" date="2019" name="Int. J. Syst. Evol. Microbiol.">
        <title>The Global Catalogue of Microorganisms (GCM) 10K type strain sequencing project: providing services to taxonomists for standard genome sequencing and annotation.</title>
        <authorList>
            <consortium name="The Broad Institute Genomics Platform"/>
            <consortium name="The Broad Institute Genome Sequencing Center for Infectious Disease"/>
            <person name="Wu L."/>
            <person name="Ma J."/>
        </authorList>
    </citation>
    <scope>NUCLEOTIDE SEQUENCE [LARGE SCALE GENOMIC DNA]</scope>
    <source>
        <strain evidence="9">KCTC 12848</strain>
    </source>
</reference>
<comment type="caution">
    <text evidence="8">The sequence shown here is derived from an EMBL/GenBank/DDBJ whole genome shotgun (WGS) entry which is preliminary data.</text>
</comment>
<dbReference type="Gene3D" id="1.10.1740.10">
    <property type="match status" value="1"/>
</dbReference>
<dbReference type="Gene3D" id="1.10.10.10">
    <property type="entry name" value="Winged helix-like DNA-binding domain superfamily/Winged helix DNA-binding domain"/>
    <property type="match status" value="1"/>
</dbReference>
<dbReference type="InterPro" id="IPR007627">
    <property type="entry name" value="RNA_pol_sigma70_r2"/>
</dbReference>
<comment type="similarity">
    <text evidence="1">Belongs to the sigma-70 factor family. ECF subfamily.</text>
</comment>
<dbReference type="PANTHER" id="PTHR43133">
    <property type="entry name" value="RNA POLYMERASE ECF-TYPE SIGMA FACTO"/>
    <property type="match status" value="1"/>
</dbReference>
<feature type="domain" description="RNA polymerase sigma-70 region 2" evidence="6">
    <location>
        <begin position="16"/>
        <end position="79"/>
    </location>
</feature>
<evidence type="ECO:0000256" key="1">
    <source>
        <dbReference type="ARBA" id="ARBA00010641"/>
    </source>
</evidence>
<keyword evidence="3" id="KW-0731">Sigma factor</keyword>
<keyword evidence="5" id="KW-0804">Transcription</keyword>
<evidence type="ECO:0000313" key="8">
    <source>
        <dbReference type="EMBL" id="MFC5056925.1"/>
    </source>
</evidence>
<dbReference type="InterPro" id="IPR013249">
    <property type="entry name" value="RNA_pol_sigma70_r4_t2"/>
</dbReference>
<evidence type="ECO:0000313" key="9">
    <source>
        <dbReference type="Proteomes" id="UP001595833"/>
    </source>
</evidence>
<proteinExistence type="inferred from homology"/>
<evidence type="ECO:0000259" key="7">
    <source>
        <dbReference type="Pfam" id="PF08281"/>
    </source>
</evidence>
<evidence type="ECO:0000256" key="5">
    <source>
        <dbReference type="ARBA" id="ARBA00023163"/>
    </source>
</evidence>
<dbReference type="InterPro" id="IPR014284">
    <property type="entry name" value="RNA_pol_sigma-70_dom"/>
</dbReference>
<dbReference type="InterPro" id="IPR013325">
    <property type="entry name" value="RNA_pol_sigma_r2"/>
</dbReference>
<dbReference type="Pfam" id="PF04542">
    <property type="entry name" value="Sigma70_r2"/>
    <property type="match status" value="1"/>
</dbReference>
<dbReference type="NCBIfam" id="TIGR02983">
    <property type="entry name" value="SigE-fam_strep"/>
    <property type="match status" value="1"/>
</dbReference>